<feature type="transmembrane region" description="Helical" evidence="13">
    <location>
        <begin position="57"/>
        <end position="76"/>
    </location>
</feature>
<dbReference type="GO" id="GO:0008146">
    <property type="term" value="F:sulfotransferase activity"/>
    <property type="evidence" value="ECO:0007669"/>
    <property type="project" value="TreeGrafter"/>
</dbReference>
<dbReference type="Gene3D" id="3.40.50.720">
    <property type="entry name" value="NAD(P)-binding Rossmann-like Domain"/>
    <property type="match status" value="1"/>
</dbReference>
<reference evidence="16" key="1">
    <citation type="submission" date="2017-12" db="EMBL/GenBank/DDBJ databases">
        <title>Genomic analysis of Paracoccus sp. CBA4604.</title>
        <authorList>
            <person name="Roh S.W."/>
            <person name="Kim J.Y."/>
            <person name="Kim J.S."/>
        </authorList>
    </citation>
    <scope>NUCLEOTIDE SEQUENCE [LARGE SCALE GENOMIC DNA]</scope>
    <source>
        <strain evidence="16">CBA4604</strain>
    </source>
</reference>
<evidence type="ECO:0000256" key="10">
    <source>
        <dbReference type="ARBA" id="ARBA00075110"/>
    </source>
</evidence>
<dbReference type="KEGG" id="paru:CYR75_02720"/>
<dbReference type="CDD" id="cd00757">
    <property type="entry name" value="ThiF_MoeB_HesA_family"/>
    <property type="match status" value="1"/>
</dbReference>
<comment type="function">
    <text evidence="6">Catalyzes the adenylation by ATP of the carboxyl group of the C-terminal glycine of sulfur carrier protein MoaD.</text>
</comment>
<dbReference type="EMBL" id="CP025583">
    <property type="protein sequence ID" value="AUM73351.1"/>
    <property type="molecule type" value="Genomic_DNA"/>
</dbReference>
<evidence type="ECO:0000313" key="16">
    <source>
        <dbReference type="Proteomes" id="UP000234882"/>
    </source>
</evidence>
<keyword evidence="3" id="KW-0547">Nucleotide-binding</keyword>
<evidence type="ECO:0000256" key="6">
    <source>
        <dbReference type="ARBA" id="ARBA00055169"/>
    </source>
</evidence>
<keyword evidence="13" id="KW-0472">Membrane</keyword>
<evidence type="ECO:0000313" key="15">
    <source>
        <dbReference type="EMBL" id="AUM73351.1"/>
    </source>
</evidence>
<protein>
    <recommendedName>
        <fullName evidence="9">Molybdopterin-synthase adenylyltransferase</fullName>
        <ecNumber evidence="8">2.7.7.80</ecNumber>
    </recommendedName>
    <alternativeName>
        <fullName evidence="12">MoaD protein adenylase</fullName>
    </alternativeName>
    <alternativeName>
        <fullName evidence="10">Molybdopterin-converting factor subunit 1 adenylase</fullName>
    </alternativeName>
    <alternativeName>
        <fullName evidence="11">Sulfur carrier protein MoaD adenylyltransferase</fullName>
    </alternativeName>
</protein>
<comment type="subunit">
    <text evidence="7">Homodimer. Forms a stable heterotetrameric complex of 2 MoeB and 2 MoaD during adenylation of MoaD.</text>
</comment>
<evidence type="ECO:0000256" key="13">
    <source>
        <dbReference type="SAM" id="Phobius"/>
    </source>
</evidence>
<dbReference type="PANTHER" id="PTHR10953:SF102">
    <property type="entry name" value="ADENYLYLTRANSFERASE AND SULFURTRANSFERASE MOCS3"/>
    <property type="match status" value="1"/>
</dbReference>
<evidence type="ECO:0000256" key="12">
    <source>
        <dbReference type="ARBA" id="ARBA00078531"/>
    </source>
</evidence>
<dbReference type="PANTHER" id="PTHR10953">
    <property type="entry name" value="UBIQUITIN-ACTIVATING ENZYME E1"/>
    <property type="match status" value="1"/>
</dbReference>
<keyword evidence="2" id="KW-0808">Transferase</keyword>
<dbReference type="NCBIfam" id="NF004281">
    <property type="entry name" value="PRK05690.1"/>
    <property type="match status" value="1"/>
</dbReference>
<comment type="catalytic activity">
    <reaction evidence="5">
        <text>[molybdopterin-synthase sulfur-carrier protein]-C-terminal Gly-Gly + ATP + H(+) = [molybdopterin-synthase sulfur-carrier protein]-C-terminal Gly-Gly-AMP + diphosphate</text>
        <dbReference type="Rhea" id="RHEA:43616"/>
        <dbReference type="Rhea" id="RHEA-COMP:12159"/>
        <dbReference type="Rhea" id="RHEA-COMP:12202"/>
        <dbReference type="ChEBI" id="CHEBI:15378"/>
        <dbReference type="ChEBI" id="CHEBI:30616"/>
        <dbReference type="ChEBI" id="CHEBI:33019"/>
        <dbReference type="ChEBI" id="CHEBI:90618"/>
        <dbReference type="ChEBI" id="CHEBI:90778"/>
        <dbReference type="EC" id="2.7.7.80"/>
    </reaction>
</comment>
<dbReference type="GO" id="GO:0004792">
    <property type="term" value="F:thiosulfate-cyanide sulfurtransferase activity"/>
    <property type="evidence" value="ECO:0007669"/>
    <property type="project" value="TreeGrafter"/>
</dbReference>
<dbReference type="AlphaFoldDB" id="A0A2K9MCI1"/>
<dbReference type="SUPFAM" id="SSF69572">
    <property type="entry name" value="Activating enzymes of the ubiquitin-like proteins"/>
    <property type="match status" value="1"/>
</dbReference>
<dbReference type="GO" id="GO:0061605">
    <property type="term" value="F:molybdopterin-synthase adenylyltransferase activity"/>
    <property type="evidence" value="ECO:0007669"/>
    <property type="project" value="UniProtKB-EC"/>
</dbReference>
<comment type="similarity">
    <text evidence="1">Belongs to the HesA/MoeB/ThiF family.</text>
</comment>
<name>A0A2K9MCI1_9RHOB</name>
<feature type="domain" description="THIF-type NAD/FAD binding fold" evidence="14">
    <location>
        <begin position="115"/>
        <end position="349"/>
    </location>
</feature>
<evidence type="ECO:0000256" key="3">
    <source>
        <dbReference type="ARBA" id="ARBA00022741"/>
    </source>
</evidence>
<dbReference type="InterPro" id="IPR000594">
    <property type="entry name" value="ThiF_NAD_FAD-bd"/>
</dbReference>
<dbReference type="EC" id="2.7.7.80" evidence="8"/>
<dbReference type="GO" id="GO:0005829">
    <property type="term" value="C:cytosol"/>
    <property type="evidence" value="ECO:0007669"/>
    <property type="project" value="TreeGrafter"/>
</dbReference>
<keyword evidence="16" id="KW-1185">Reference proteome</keyword>
<organism evidence="15 16">
    <name type="scientific">Paracoccus jeotgali</name>
    <dbReference type="NCBI Taxonomy" id="2065379"/>
    <lineage>
        <taxon>Bacteria</taxon>
        <taxon>Pseudomonadati</taxon>
        <taxon>Pseudomonadota</taxon>
        <taxon>Alphaproteobacteria</taxon>
        <taxon>Rhodobacterales</taxon>
        <taxon>Paracoccaceae</taxon>
        <taxon>Paracoccus</taxon>
    </lineage>
</organism>
<dbReference type="Proteomes" id="UP000234882">
    <property type="component" value="Chromosome"/>
</dbReference>
<keyword evidence="4" id="KW-0067">ATP-binding</keyword>
<dbReference type="FunFam" id="3.40.50.720:FF:000033">
    <property type="entry name" value="Adenylyltransferase and sulfurtransferase MOCS3"/>
    <property type="match status" value="1"/>
</dbReference>
<proteinExistence type="inferred from homology"/>
<evidence type="ECO:0000256" key="7">
    <source>
        <dbReference type="ARBA" id="ARBA00063809"/>
    </source>
</evidence>
<evidence type="ECO:0000256" key="9">
    <source>
        <dbReference type="ARBA" id="ARBA00073635"/>
    </source>
</evidence>
<evidence type="ECO:0000256" key="5">
    <source>
        <dbReference type="ARBA" id="ARBA00052218"/>
    </source>
</evidence>
<keyword evidence="13" id="KW-0812">Transmembrane</keyword>
<sequence>MGLMAGAALALMAVGWWRGWSLPRVLILLAALWLLVLALLLIVPALAAQAGLGADPRVWAVGGLLLAGASGYGALIGRARIAAHRRWGAGQIAPPGQPQTVHDTSPASDDALERYARHIVLREIGGPGQQMLRKARVLIVGAGGIGSPVALYLAGAGVGHLTLADDDDVSISNLQRQILFRTRDAGRAKVDAAVETLRALNPLIEVTALPRRLGAEDAEVMRGFDLVLEGTDSFASRKGVARACVAAGVPLIAGAIAQWEGQVTIYDPNAGTPCLDCLFPDAPAPGLALSCAEAGVAGPLPGVIGSIMALEAIKAITGAGQGLRGQMLIFDGLWGETRRIALQRRADCAVCGGIPA</sequence>
<dbReference type="InterPro" id="IPR035985">
    <property type="entry name" value="Ubiquitin-activating_enz"/>
</dbReference>
<evidence type="ECO:0000256" key="8">
    <source>
        <dbReference type="ARBA" id="ARBA00066884"/>
    </source>
</evidence>
<evidence type="ECO:0000256" key="4">
    <source>
        <dbReference type="ARBA" id="ARBA00022840"/>
    </source>
</evidence>
<evidence type="ECO:0000256" key="1">
    <source>
        <dbReference type="ARBA" id="ARBA00009919"/>
    </source>
</evidence>
<gene>
    <name evidence="15" type="ORF">CYR75_02720</name>
</gene>
<evidence type="ECO:0000256" key="2">
    <source>
        <dbReference type="ARBA" id="ARBA00022679"/>
    </source>
</evidence>
<dbReference type="GO" id="GO:0005524">
    <property type="term" value="F:ATP binding"/>
    <property type="evidence" value="ECO:0007669"/>
    <property type="project" value="UniProtKB-KW"/>
</dbReference>
<dbReference type="GO" id="GO:0008641">
    <property type="term" value="F:ubiquitin-like modifier activating enzyme activity"/>
    <property type="evidence" value="ECO:0007669"/>
    <property type="project" value="InterPro"/>
</dbReference>
<evidence type="ECO:0000256" key="11">
    <source>
        <dbReference type="ARBA" id="ARBA00075328"/>
    </source>
</evidence>
<dbReference type="Pfam" id="PF00899">
    <property type="entry name" value="ThiF"/>
    <property type="match status" value="1"/>
</dbReference>
<dbReference type="OrthoDB" id="9804286at2"/>
<dbReference type="InterPro" id="IPR045886">
    <property type="entry name" value="ThiF/MoeB/HesA"/>
</dbReference>
<evidence type="ECO:0000259" key="14">
    <source>
        <dbReference type="Pfam" id="PF00899"/>
    </source>
</evidence>
<keyword evidence="13" id="KW-1133">Transmembrane helix</keyword>
<feature type="transmembrane region" description="Helical" evidence="13">
    <location>
        <begin position="137"/>
        <end position="163"/>
    </location>
</feature>
<accession>A0A2K9MCI1</accession>